<dbReference type="KEGG" id="atl:Athai_50400"/>
<evidence type="ECO:0000313" key="1">
    <source>
        <dbReference type="EMBL" id="BCJ37537.1"/>
    </source>
</evidence>
<proteinExistence type="predicted"/>
<evidence type="ECO:0000313" key="2">
    <source>
        <dbReference type="Proteomes" id="UP000611640"/>
    </source>
</evidence>
<keyword evidence="2" id="KW-1185">Reference proteome</keyword>
<dbReference type="EMBL" id="AP023355">
    <property type="protein sequence ID" value="BCJ37537.1"/>
    <property type="molecule type" value="Genomic_DNA"/>
</dbReference>
<reference evidence="1 2" key="1">
    <citation type="submission" date="2020-08" db="EMBL/GenBank/DDBJ databases">
        <title>Whole genome shotgun sequence of Actinocatenispora thailandica NBRC 105041.</title>
        <authorList>
            <person name="Komaki H."/>
            <person name="Tamura T."/>
        </authorList>
    </citation>
    <scope>NUCLEOTIDE SEQUENCE [LARGE SCALE GENOMIC DNA]</scope>
    <source>
        <strain evidence="1 2">NBRC 105041</strain>
    </source>
</reference>
<dbReference type="AlphaFoldDB" id="A0A7R7HYP7"/>
<sequence>MRITQYLDIEAALGSLDAILVETDVNALRAEHLAAHFVYDDEDLDLVCPAFGVQPDAVRTAYHELKNPDEWPVFRIKMSNNCSMLVIYRNFEDDPGIDFVLQFADVAREARISALEGHYLGPGLSSGEYLSLDAGIDSTSFEILLLVPIVGEAQPVNNYYEHVLSRIRQVNGDPRAAAELARQWCHHSPFWPMPTWRKLDSGVLVSDGQYSPRNPENPNALDPTLMKLVSRTLNDFSG</sequence>
<dbReference type="RefSeq" id="WP_203963734.1">
    <property type="nucleotide sequence ID" value="NZ_AP023355.1"/>
</dbReference>
<organism evidence="1 2">
    <name type="scientific">Actinocatenispora thailandica</name>
    <dbReference type="NCBI Taxonomy" id="227318"/>
    <lineage>
        <taxon>Bacteria</taxon>
        <taxon>Bacillati</taxon>
        <taxon>Actinomycetota</taxon>
        <taxon>Actinomycetes</taxon>
        <taxon>Micromonosporales</taxon>
        <taxon>Micromonosporaceae</taxon>
        <taxon>Actinocatenispora</taxon>
    </lineage>
</organism>
<dbReference type="Proteomes" id="UP000611640">
    <property type="component" value="Chromosome"/>
</dbReference>
<accession>A0A7R7HYP7</accession>
<protein>
    <submittedName>
        <fullName evidence="1">Uncharacterized protein</fullName>
    </submittedName>
</protein>
<name>A0A7R7HYP7_9ACTN</name>
<gene>
    <name evidence="1" type="ORF">Athai_50400</name>
</gene>